<sequence>MSEKKYLFSNEDNILKINKVISVLSVPNASLSSFEAQRNINLCSILELITSIGYEWDLLCQINIDLIGRLFANYFTKIQSKEEIDDLYGYCFRFALEYHLSCLETLIDVQSFIDYGLVEADSFGNSAKRSIDYASRATSIFIAKDLFNNKSMNLLKDFDEIAAKAERLKKGWDTEIVDKETKVENLKSALDEYKNAFNFVGLFKGFDDLSVVKVSEKKRIFWCLIAIGVAIIVPLIGQFVSFYLFPDLLGLYKNNYYIPLIPVLSFVIILLYFFKIILMNYKSVQSQLLQIELRKTLCQFIQSYGDYSQGIKAKDANALEKFENIIFSGIVADDGKIPSTFDGMDQLVNVIKSIKN</sequence>
<dbReference type="RefSeq" id="WP_092160651.1">
    <property type="nucleotide sequence ID" value="NZ_FNGA01000003.1"/>
</dbReference>
<reference evidence="3" key="1">
    <citation type="submission" date="2016-10" db="EMBL/GenBank/DDBJ databases">
        <authorList>
            <person name="Varghese N."/>
            <person name="Submissions S."/>
        </authorList>
    </citation>
    <scope>NUCLEOTIDE SEQUENCE [LARGE SCALE GENOMIC DNA]</scope>
    <source>
        <strain evidence="3">DSM 16995</strain>
    </source>
</reference>
<keyword evidence="3" id="KW-1185">Reference proteome</keyword>
<organism evidence="2 3">
    <name type="scientific">Maridesulfovibrio ferrireducens</name>
    <dbReference type="NCBI Taxonomy" id="246191"/>
    <lineage>
        <taxon>Bacteria</taxon>
        <taxon>Pseudomonadati</taxon>
        <taxon>Thermodesulfobacteriota</taxon>
        <taxon>Desulfovibrionia</taxon>
        <taxon>Desulfovibrionales</taxon>
        <taxon>Desulfovibrionaceae</taxon>
        <taxon>Maridesulfovibrio</taxon>
    </lineage>
</organism>
<name>A0A1G9H2Y4_9BACT</name>
<dbReference type="EMBL" id="FNGA01000003">
    <property type="protein sequence ID" value="SDL07308.1"/>
    <property type="molecule type" value="Genomic_DNA"/>
</dbReference>
<keyword evidence="1" id="KW-0472">Membrane</keyword>
<keyword evidence="1" id="KW-0812">Transmembrane</keyword>
<evidence type="ECO:0000313" key="2">
    <source>
        <dbReference type="EMBL" id="SDL07308.1"/>
    </source>
</evidence>
<accession>A0A1G9H2Y4</accession>
<dbReference type="Proteomes" id="UP000199053">
    <property type="component" value="Unassembled WGS sequence"/>
</dbReference>
<proteinExistence type="predicted"/>
<protein>
    <submittedName>
        <fullName evidence="2">Uncharacterized protein</fullName>
    </submittedName>
</protein>
<gene>
    <name evidence="2" type="ORF">SAMN05660337_1986</name>
</gene>
<evidence type="ECO:0000313" key="3">
    <source>
        <dbReference type="Proteomes" id="UP000199053"/>
    </source>
</evidence>
<feature type="transmembrane region" description="Helical" evidence="1">
    <location>
        <begin position="256"/>
        <end position="278"/>
    </location>
</feature>
<dbReference type="OrthoDB" id="8910137at2"/>
<keyword evidence="1" id="KW-1133">Transmembrane helix</keyword>
<evidence type="ECO:0000256" key="1">
    <source>
        <dbReference type="SAM" id="Phobius"/>
    </source>
</evidence>
<dbReference type="AlphaFoldDB" id="A0A1G9H2Y4"/>
<feature type="transmembrane region" description="Helical" evidence="1">
    <location>
        <begin position="220"/>
        <end position="244"/>
    </location>
</feature>